<evidence type="ECO:0000313" key="8">
    <source>
        <dbReference type="EMBL" id="OEH80432.1"/>
    </source>
</evidence>
<comment type="similarity">
    <text evidence="5">Belongs to the PP2C family.</text>
</comment>
<evidence type="ECO:0000256" key="3">
    <source>
        <dbReference type="ARBA" id="ARBA00022801"/>
    </source>
</evidence>
<dbReference type="Pfam" id="PF00481">
    <property type="entry name" value="PP2C"/>
    <property type="match status" value="1"/>
</dbReference>
<dbReference type="SUPFAM" id="SSF81606">
    <property type="entry name" value="PP2C-like"/>
    <property type="match status" value="1"/>
</dbReference>
<dbReference type="InterPro" id="IPR036457">
    <property type="entry name" value="PPM-type-like_dom_sf"/>
</dbReference>
<name>A0A1D3DAF4_9EIME</name>
<keyword evidence="2" id="KW-0479">Metal-binding</keyword>
<keyword evidence="9" id="KW-1185">Reference proteome</keyword>
<protein>
    <submittedName>
        <fullName evidence="8">Protein phosphatase 2c</fullName>
    </submittedName>
</protein>
<evidence type="ECO:0000256" key="2">
    <source>
        <dbReference type="ARBA" id="ARBA00022723"/>
    </source>
</evidence>
<evidence type="ECO:0000256" key="4">
    <source>
        <dbReference type="ARBA" id="ARBA00022912"/>
    </source>
</evidence>
<reference evidence="8 9" key="1">
    <citation type="journal article" date="2016" name="BMC Genomics">
        <title>Comparative genomics reveals Cyclospora cayetanensis possesses coccidia-like metabolism and invasion components but unique surface antigens.</title>
        <authorList>
            <person name="Liu S."/>
            <person name="Wang L."/>
            <person name="Zheng H."/>
            <person name="Xu Z."/>
            <person name="Roellig D.M."/>
            <person name="Li N."/>
            <person name="Frace M.A."/>
            <person name="Tang K."/>
            <person name="Arrowood M.J."/>
            <person name="Moss D.M."/>
            <person name="Zhang L."/>
            <person name="Feng Y."/>
            <person name="Xiao L."/>
        </authorList>
    </citation>
    <scope>NUCLEOTIDE SEQUENCE [LARGE SCALE GENOMIC DNA]</scope>
    <source>
        <strain evidence="8 9">CHN_HEN01</strain>
    </source>
</reference>
<evidence type="ECO:0000256" key="6">
    <source>
        <dbReference type="SAM" id="MobiDB-lite"/>
    </source>
</evidence>
<organism evidence="8 9">
    <name type="scientific">Cyclospora cayetanensis</name>
    <dbReference type="NCBI Taxonomy" id="88456"/>
    <lineage>
        <taxon>Eukaryota</taxon>
        <taxon>Sar</taxon>
        <taxon>Alveolata</taxon>
        <taxon>Apicomplexa</taxon>
        <taxon>Conoidasida</taxon>
        <taxon>Coccidia</taxon>
        <taxon>Eucoccidiorida</taxon>
        <taxon>Eimeriorina</taxon>
        <taxon>Eimeriidae</taxon>
        <taxon>Cyclospora</taxon>
    </lineage>
</organism>
<comment type="caution">
    <text evidence="8">The sequence shown here is derived from an EMBL/GenBank/DDBJ whole genome shotgun (WGS) entry which is preliminary data.</text>
</comment>
<evidence type="ECO:0000256" key="1">
    <source>
        <dbReference type="ARBA" id="ARBA00004170"/>
    </source>
</evidence>
<feature type="domain" description="PPM-type phosphatase" evidence="7">
    <location>
        <begin position="85"/>
        <end position="311"/>
    </location>
</feature>
<feature type="region of interest" description="Disordered" evidence="6">
    <location>
        <begin position="45"/>
        <end position="70"/>
    </location>
</feature>
<dbReference type="Proteomes" id="UP000095192">
    <property type="component" value="Unassembled WGS sequence"/>
</dbReference>
<dbReference type="CDD" id="cd00143">
    <property type="entry name" value="PP2Cc"/>
    <property type="match status" value="1"/>
</dbReference>
<dbReference type="InterPro" id="IPR001932">
    <property type="entry name" value="PPM-type_phosphatase-like_dom"/>
</dbReference>
<evidence type="ECO:0000259" key="7">
    <source>
        <dbReference type="PROSITE" id="PS51746"/>
    </source>
</evidence>
<dbReference type="GO" id="GO:0016020">
    <property type="term" value="C:membrane"/>
    <property type="evidence" value="ECO:0007669"/>
    <property type="project" value="UniProtKB-SubCell"/>
</dbReference>
<dbReference type="Gene3D" id="3.60.40.10">
    <property type="entry name" value="PPM-type phosphatase domain"/>
    <property type="match status" value="1"/>
</dbReference>
<keyword evidence="3 5" id="KW-0378">Hydrolase</keyword>
<evidence type="ECO:0000256" key="5">
    <source>
        <dbReference type="RuleBase" id="RU003465"/>
    </source>
</evidence>
<dbReference type="InParanoid" id="A0A1D3DAF4"/>
<gene>
    <name evidence="8" type="ORF">cyc_06390</name>
</gene>
<dbReference type="InterPro" id="IPR015655">
    <property type="entry name" value="PP2C"/>
</dbReference>
<dbReference type="AlphaFoldDB" id="A0A1D3DAF4"/>
<dbReference type="EMBL" id="JROU02000082">
    <property type="protein sequence ID" value="OEH80432.1"/>
    <property type="molecule type" value="Genomic_DNA"/>
</dbReference>
<proteinExistence type="inferred from homology"/>
<dbReference type="PANTHER" id="PTHR47992">
    <property type="entry name" value="PROTEIN PHOSPHATASE"/>
    <property type="match status" value="1"/>
</dbReference>
<comment type="subcellular location">
    <subcellularLocation>
        <location evidence="1">Membrane</location>
        <topology evidence="1">Peripheral membrane protein</topology>
    </subcellularLocation>
</comment>
<dbReference type="GO" id="GO:0046872">
    <property type="term" value="F:metal ion binding"/>
    <property type="evidence" value="ECO:0007669"/>
    <property type="project" value="UniProtKB-KW"/>
</dbReference>
<dbReference type="VEuPathDB" id="ToxoDB:cyc_06390"/>
<accession>A0A1D3DAF4</accession>
<dbReference type="VEuPathDB" id="ToxoDB:LOC34622561"/>
<dbReference type="InterPro" id="IPR000222">
    <property type="entry name" value="PP2C_BS"/>
</dbReference>
<dbReference type="SMART" id="SM00332">
    <property type="entry name" value="PP2Cc"/>
    <property type="match status" value="1"/>
</dbReference>
<evidence type="ECO:0000313" key="9">
    <source>
        <dbReference type="Proteomes" id="UP000095192"/>
    </source>
</evidence>
<keyword evidence="4 5" id="KW-0904">Protein phosphatase</keyword>
<dbReference type="GO" id="GO:0004722">
    <property type="term" value="F:protein serine/threonine phosphatase activity"/>
    <property type="evidence" value="ECO:0007669"/>
    <property type="project" value="InterPro"/>
</dbReference>
<dbReference type="PROSITE" id="PS51746">
    <property type="entry name" value="PPM_2"/>
    <property type="match status" value="1"/>
</dbReference>
<sequence>MLIFQPYPTGGLRMSSKLTSKLHRGDLGPDLDNGEAAELDIENSRQEAQELQEEEATNPDGTESGPDPNEDVAIHFEVKTVGYMQAVSATMKGRRPTDEDRLTTLEQLNDNAFFLGLFDGHGGAETAEYLKHNAHQMIAAMLVVERDILAADSFKVHSIFVGDSRIIVLKFDGAPISLTQDHKPELPEEAARIEAAGGGVYQVGGVWRVGGVLALSRAFGDAMFKDYTARPAAEQQVVAVPGQRTESIPITSLILLACDGLFETVDKDLEEVLKSALAESNGGLVGALRSLMLTAYDRGSGDNISVIAATMHSELPPPSHRQFVVGRNDAL</sequence>
<dbReference type="PROSITE" id="PS01032">
    <property type="entry name" value="PPM_1"/>
    <property type="match status" value="1"/>
</dbReference>